<dbReference type="SUPFAM" id="SSF64518">
    <property type="entry name" value="Phase 1 flagellin"/>
    <property type="match status" value="1"/>
</dbReference>
<dbReference type="GO" id="GO:0005198">
    <property type="term" value="F:structural molecule activity"/>
    <property type="evidence" value="ECO:0007669"/>
    <property type="project" value="InterPro"/>
</dbReference>
<evidence type="ECO:0000256" key="4">
    <source>
        <dbReference type="ARBA" id="ARBA00023143"/>
    </source>
</evidence>
<keyword evidence="6" id="KW-0282">Flagellum</keyword>
<keyword evidence="4" id="KW-0975">Bacterial flagellum</keyword>
<keyword evidence="7" id="KW-1185">Reference proteome</keyword>
<gene>
    <name evidence="6" type="primary">flgL</name>
    <name evidence="6" type="ORF">GTP77_03470</name>
</gene>
<dbReference type="PANTHER" id="PTHR42792">
    <property type="entry name" value="FLAGELLIN"/>
    <property type="match status" value="1"/>
</dbReference>
<evidence type="ECO:0000259" key="5">
    <source>
        <dbReference type="Pfam" id="PF00669"/>
    </source>
</evidence>
<name>A0A7X4KKR4_9BURK</name>
<evidence type="ECO:0000256" key="1">
    <source>
        <dbReference type="ARBA" id="ARBA00004365"/>
    </source>
</evidence>
<evidence type="ECO:0000256" key="2">
    <source>
        <dbReference type="ARBA" id="ARBA00004613"/>
    </source>
</evidence>
<dbReference type="EMBL" id="WWCU01000002">
    <property type="protein sequence ID" value="MYN06387.1"/>
    <property type="molecule type" value="Genomic_DNA"/>
</dbReference>
<evidence type="ECO:0000313" key="7">
    <source>
        <dbReference type="Proteomes" id="UP000450676"/>
    </source>
</evidence>
<comment type="subcellular location">
    <subcellularLocation>
        <location evidence="1">Bacterial flagellum</location>
    </subcellularLocation>
    <subcellularLocation>
        <location evidence="2">Secreted</location>
    </subcellularLocation>
</comment>
<dbReference type="PANTHER" id="PTHR42792:SF1">
    <property type="entry name" value="FLAGELLAR HOOK-ASSOCIATED PROTEIN 3"/>
    <property type="match status" value="1"/>
</dbReference>
<evidence type="ECO:0000256" key="3">
    <source>
        <dbReference type="ARBA" id="ARBA00005709"/>
    </source>
</evidence>
<keyword evidence="6" id="KW-0966">Cell projection</keyword>
<dbReference type="GO" id="GO:0071973">
    <property type="term" value="P:bacterial-type flagellum-dependent cell motility"/>
    <property type="evidence" value="ECO:0007669"/>
    <property type="project" value="InterPro"/>
</dbReference>
<reference evidence="6 7" key="1">
    <citation type="submission" date="2019-12" db="EMBL/GenBank/DDBJ databases">
        <title>Novel species isolated from a subtropical stream in China.</title>
        <authorList>
            <person name="Lu H."/>
        </authorList>
    </citation>
    <scope>NUCLEOTIDE SEQUENCE [LARGE SCALE GENOMIC DNA]</scope>
    <source>
        <strain evidence="6 7">FT127W</strain>
    </source>
</reference>
<dbReference type="Gene3D" id="1.20.1330.10">
    <property type="entry name" value="f41 fragment of flagellin, N-terminal domain"/>
    <property type="match status" value="1"/>
</dbReference>
<proteinExistence type="inferred from homology"/>
<dbReference type="Proteomes" id="UP000450676">
    <property type="component" value="Unassembled WGS sequence"/>
</dbReference>
<dbReference type="InterPro" id="IPR001492">
    <property type="entry name" value="Flagellin"/>
</dbReference>
<evidence type="ECO:0000313" key="6">
    <source>
        <dbReference type="EMBL" id="MYN06387.1"/>
    </source>
</evidence>
<comment type="caution">
    <text evidence="6">The sequence shown here is derived from an EMBL/GenBank/DDBJ whole genome shotgun (WGS) entry which is preliminary data.</text>
</comment>
<keyword evidence="6" id="KW-0969">Cilium</keyword>
<dbReference type="RefSeq" id="WP_161070758.1">
    <property type="nucleotide sequence ID" value="NZ_WWCU01000002.1"/>
</dbReference>
<comment type="similarity">
    <text evidence="3">Belongs to the bacterial flagellin family.</text>
</comment>
<dbReference type="NCBIfam" id="TIGR02550">
    <property type="entry name" value="flagell_flgL"/>
    <property type="match status" value="1"/>
</dbReference>
<protein>
    <submittedName>
        <fullName evidence="6">Flagellar hook-associated protein 3</fullName>
    </submittedName>
</protein>
<sequence length="304" mass="32489">MRIATSQTQAVMNRSLSYNQDAVNRLTAQMASGARIQVPSDDPVSNVRISRLNREEAIIGQYTANIDAVQIRLQKNETYLTSVVGDVNQVRDLMVWALDGGSTTPDDLQSMVTSLQSLRESMLYSANVKDQEGKYIFSGTLTTTPAISFDASAAPGARYSYAGNNGKQEVVVGNGIAQTANVDVQGLETFLNQIDSVLDGLTVPGVSPNDPTMRALLQGALDGSDDTMTLVSSKIAAFGGSQNILATLKDNHSNVSLSNQMALTDIGKLDYGVAATELNGYNIALQSTYKAYAKVSNLSLFNVL</sequence>
<dbReference type="Pfam" id="PF00669">
    <property type="entry name" value="Flagellin_N"/>
    <property type="match status" value="1"/>
</dbReference>
<dbReference type="InterPro" id="IPR013384">
    <property type="entry name" value="Flagell_FlgL"/>
</dbReference>
<organism evidence="6 7">
    <name type="scientific">Pseudoduganella aquatica</name>
    <dbReference type="NCBI Taxonomy" id="2660641"/>
    <lineage>
        <taxon>Bacteria</taxon>
        <taxon>Pseudomonadati</taxon>
        <taxon>Pseudomonadota</taxon>
        <taxon>Betaproteobacteria</taxon>
        <taxon>Burkholderiales</taxon>
        <taxon>Oxalobacteraceae</taxon>
        <taxon>Telluria group</taxon>
        <taxon>Pseudoduganella</taxon>
    </lineage>
</organism>
<dbReference type="GO" id="GO:0005576">
    <property type="term" value="C:extracellular region"/>
    <property type="evidence" value="ECO:0007669"/>
    <property type="project" value="UniProtKB-SubCell"/>
</dbReference>
<dbReference type="AlphaFoldDB" id="A0A7X4KKR4"/>
<accession>A0A7X4KKR4</accession>
<dbReference type="InterPro" id="IPR001029">
    <property type="entry name" value="Flagellin_N"/>
</dbReference>
<feature type="domain" description="Flagellin N-terminal" evidence="5">
    <location>
        <begin position="3"/>
        <end position="141"/>
    </location>
</feature>
<dbReference type="GO" id="GO:0009424">
    <property type="term" value="C:bacterial-type flagellum hook"/>
    <property type="evidence" value="ECO:0007669"/>
    <property type="project" value="InterPro"/>
</dbReference>